<dbReference type="HOGENOM" id="CLU_001976_0_0_1"/>
<evidence type="ECO:0000256" key="1">
    <source>
        <dbReference type="SAM" id="MobiDB-lite"/>
    </source>
</evidence>
<dbReference type="InterPro" id="IPR056223">
    <property type="entry name" value="PH_24"/>
</dbReference>
<name>N1PUS7_DOTSN</name>
<feature type="region of interest" description="Disordered" evidence="1">
    <location>
        <begin position="1"/>
        <end position="72"/>
    </location>
</feature>
<proteinExistence type="predicted"/>
<feature type="compositionally biased region" description="Polar residues" evidence="1">
    <location>
        <begin position="507"/>
        <end position="521"/>
    </location>
</feature>
<dbReference type="InterPro" id="IPR056222">
    <property type="entry name" value="PH_23"/>
</dbReference>
<feature type="compositionally biased region" description="Basic and acidic residues" evidence="1">
    <location>
        <begin position="301"/>
        <end position="316"/>
    </location>
</feature>
<accession>N1PUS7</accession>
<feature type="compositionally biased region" description="Low complexity" evidence="1">
    <location>
        <begin position="102"/>
        <end position="118"/>
    </location>
</feature>
<dbReference type="eggNOG" id="ENOG502QUWF">
    <property type="taxonomic scope" value="Eukaryota"/>
</dbReference>
<dbReference type="OrthoDB" id="5408934at2759"/>
<feature type="region of interest" description="Disordered" evidence="1">
    <location>
        <begin position="91"/>
        <end position="368"/>
    </location>
</feature>
<feature type="compositionally biased region" description="Polar residues" evidence="1">
    <location>
        <begin position="440"/>
        <end position="454"/>
    </location>
</feature>
<feature type="compositionally biased region" description="Basic and acidic residues" evidence="1">
    <location>
        <begin position="1180"/>
        <end position="1198"/>
    </location>
</feature>
<feature type="compositionally biased region" description="Acidic residues" evidence="1">
    <location>
        <begin position="1289"/>
        <end position="1311"/>
    </location>
</feature>
<dbReference type="InterPro" id="IPR056416">
    <property type="entry name" value="DH_2_fung"/>
</dbReference>
<feature type="compositionally biased region" description="Basic and acidic residues" evidence="1">
    <location>
        <begin position="50"/>
        <end position="61"/>
    </location>
</feature>
<dbReference type="EMBL" id="KB446536">
    <property type="protein sequence ID" value="EME47112.1"/>
    <property type="molecule type" value="Genomic_DNA"/>
</dbReference>
<feature type="compositionally biased region" description="Basic and acidic residues" evidence="1">
    <location>
        <begin position="424"/>
        <end position="438"/>
    </location>
</feature>
<evidence type="ECO:0000259" key="2">
    <source>
        <dbReference type="Pfam" id="PF24340"/>
    </source>
</evidence>
<feature type="domain" description="PH" evidence="3">
    <location>
        <begin position="838"/>
        <end position="980"/>
    </location>
</feature>
<organism evidence="5 6">
    <name type="scientific">Dothistroma septosporum (strain NZE10 / CBS 128990)</name>
    <name type="common">Red band needle blight fungus</name>
    <name type="synonym">Mycosphaerella pini</name>
    <dbReference type="NCBI Taxonomy" id="675120"/>
    <lineage>
        <taxon>Eukaryota</taxon>
        <taxon>Fungi</taxon>
        <taxon>Dikarya</taxon>
        <taxon>Ascomycota</taxon>
        <taxon>Pezizomycotina</taxon>
        <taxon>Dothideomycetes</taxon>
        <taxon>Dothideomycetidae</taxon>
        <taxon>Mycosphaerellales</taxon>
        <taxon>Mycosphaerellaceae</taxon>
        <taxon>Dothistroma</taxon>
    </lineage>
</organism>
<dbReference type="STRING" id="675120.N1PUS7"/>
<gene>
    <name evidence="5" type="ORF">DOTSEDRAFT_50588</name>
</gene>
<protein>
    <submittedName>
        <fullName evidence="5">Uncharacterized protein</fullName>
    </submittedName>
</protein>
<dbReference type="Pfam" id="PF24340">
    <property type="entry name" value="DH_2"/>
    <property type="match status" value="1"/>
</dbReference>
<feature type="region of interest" description="Disordered" evidence="1">
    <location>
        <begin position="1000"/>
        <end position="1061"/>
    </location>
</feature>
<sequence length="1746" mass="191660">MPSPKSKTTPDKQVDLGAKLAKKRSQDFKDKIQGWNQAGGGIVQQQHEVVVIEEREPEPPKSSKQKKSKDNVVQVVVETESTAAGVEVLVEHTRDATPSPPKATGTPGKAAPKTTGTKKTGRDVDVNRGAWVRRKSKPQVPEAQAEVKHVGTPKKRVVSDGHWRRDKVPKKEETPAEDEEEKDLTPKPVIIRKSHVNVGLRVPPSHQDFADSEPDPEPVLRRPLRQSRSRSRSRSRDGRGATPDYETSGTKVYIKRRRKSRPADTSESSFTAPSSVDKPSTVTDITTPSSSPPKKMTRPVSEPRLRKSKSGEDALRPKSAHQSNRDVDDHRVASAGKRRIESDAPRRKPSTTAEAFARRITEPHKKYGPPAAAVVIPKIHGNRIEGWLNNMPDPFTESRTSPLAPEPLEISKRKSRQLSSELDDSAKEETCKSSERRQVSRQGTASRDTSGRHSQATEDDFTSPSSTPTLKRRGARRKSLSPIKGQGSRESTPTKDDAIMSGALPTTAVSKSRTTSAATQQDRFRIPSGARPLSTILSVDSGPNPRRDPSKRHRYAYSDDATSIADESTLSRASDGDSPRMKGLGLKRRTTRHDDLMSVLSMSRDDSRPIKSARSVRASRRVRLTADSATVADFMSELSADELKYQRELRTLVDGVIPVLLQHALSSNDTTPRSRVFSHPPNDTTPIVNMGVALERLKNTHKWIPMHEPAGLIKWAEGASKVYDDYLKVWRMGFKDVVVNLAPAEPKNDGAASSWDDGLPRNKNGDLVDSAGERVDVAHLLKRPLVRIKYLAKVLAGISKLQPSASAEDTTVKYQCLILDAKRRVNEEQARLEDEAAASIDPSRARDPRSLAPITGVSIDPTRSVRARDYFDMDLVHSSGQQLGCKIEIVYRDDAPDRGKAGDILFCEVSTSGRWLLFPPIPHSLVSARQGDRPSELVVMVRGFLSNARQWREVMSLRTEDDATGADWLQMLGSSPMPPRLTRRSSYNMFKEVRLPIADKKEPSISPSVETPDKSRDPSPREIEVPIGERAKAPSKIWDGSEVNSVGDDDTPTRLRKAKARRYHSTVATSVSDGIHLDGRVNADQPAYYYDRPRAHEQTARRPVSSYAKSKSDWTTSSITTGSDGYSVWLPSSGRDIYSDEESVEHESDPGRKPSTRPSMHRRTSSVPSMDMPSIPKLRKASESRHPRPESPSSDRDGLPSQKRAAAERDTEPSSAPAKLQKRRLSMSGPPGGSEPDKPPPSPKHRPLSLGLKSMSFTPAFLKKSRRPSSPLKHEYEPSTASNSLSDSDYSDYDDDDSITSESTVDEEGTVDEAVSTIGDLKAFHDYNTRGMGKRSSPPPASVPTFAATSLAPSESASQAPYRAVPTTAASPAKTVASIFAWAERGSWDSLHPEECQIFITAGLIEAFDLTQANSVSLSAEGENSTPSARGIKPLVALELTPLVPLRRGTAVDISIRSPPTSNSLLRTGANVMFRSRNPEECEKLYGLLNRARIDNPTYIALQHARGPQNQSNWSEVMDRRNNLRTTSKSWWNLGSKKSSSYRSNGSRPLSIAATESSVGTMNSAFSALRRFSGSSRIFNIAKSTITSREGTRSTQSDSLSSGVATPVVPIDPSLGTPVGITNAKVRLYLRETAGKWRDLGSARLAIMLPPRPDSTIPANPKTTGLEKRVIVYGKSKGETLLDVTLGESAFERIARTGIAVSVYEETDRVAAVGGVVMAKSTVYMIQMKSERDAAYTFGLVGKLRY</sequence>
<dbReference type="Pfam" id="PF24344">
    <property type="entry name" value="PH_23"/>
    <property type="match status" value="1"/>
</dbReference>
<feature type="region of interest" description="Disordered" evidence="1">
    <location>
        <begin position="384"/>
        <end position="584"/>
    </location>
</feature>
<dbReference type="Pfam" id="PF24345">
    <property type="entry name" value="PH_24"/>
    <property type="match status" value="1"/>
</dbReference>
<feature type="compositionally biased region" description="Polar residues" evidence="1">
    <location>
        <begin position="1107"/>
        <end position="1124"/>
    </location>
</feature>
<evidence type="ECO:0000259" key="3">
    <source>
        <dbReference type="Pfam" id="PF24344"/>
    </source>
</evidence>
<evidence type="ECO:0000313" key="6">
    <source>
        <dbReference type="Proteomes" id="UP000016933"/>
    </source>
</evidence>
<keyword evidence="6" id="KW-1185">Reference proteome</keyword>
<reference evidence="6" key="1">
    <citation type="journal article" date="2012" name="PLoS Genet.">
        <title>The genomes of the fungal plant pathogens Cladosporium fulvum and Dothistroma septosporum reveal adaptation to different hosts and lifestyles but also signatures of common ancestry.</title>
        <authorList>
            <person name="de Wit P.J.G.M."/>
            <person name="van der Burgt A."/>
            <person name="Oekmen B."/>
            <person name="Stergiopoulos I."/>
            <person name="Abd-Elsalam K.A."/>
            <person name="Aerts A.L."/>
            <person name="Bahkali A.H."/>
            <person name="Beenen H.G."/>
            <person name="Chettri P."/>
            <person name="Cox M.P."/>
            <person name="Datema E."/>
            <person name="de Vries R.P."/>
            <person name="Dhillon B."/>
            <person name="Ganley A.R."/>
            <person name="Griffiths S.A."/>
            <person name="Guo Y."/>
            <person name="Hamelin R.C."/>
            <person name="Henrissat B."/>
            <person name="Kabir M.S."/>
            <person name="Jashni M.K."/>
            <person name="Kema G."/>
            <person name="Klaubauf S."/>
            <person name="Lapidus A."/>
            <person name="Levasseur A."/>
            <person name="Lindquist E."/>
            <person name="Mehrabi R."/>
            <person name="Ohm R.A."/>
            <person name="Owen T.J."/>
            <person name="Salamov A."/>
            <person name="Schwelm A."/>
            <person name="Schijlen E."/>
            <person name="Sun H."/>
            <person name="van den Burg H.A."/>
            <person name="van Ham R.C.H.J."/>
            <person name="Zhang S."/>
            <person name="Goodwin S.B."/>
            <person name="Grigoriev I.V."/>
            <person name="Collemare J."/>
            <person name="Bradshaw R.E."/>
        </authorList>
    </citation>
    <scope>NUCLEOTIDE SEQUENCE [LARGE SCALE GENOMIC DNA]</scope>
    <source>
        <strain evidence="6">NZE10 / CBS 128990</strain>
    </source>
</reference>
<feature type="domain" description="DBL homology" evidence="2">
    <location>
        <begin position="627"/>
        <end position="825"/>
    </location>
</feature>
<feature type="compositionally biased region" description="Basic and acidic residues" evidence="1">
    <location>
        <begin position="356"/>
        <end position="365"/>
    </location>
</feature>
<feature type="compositionally biased region" description="Basic and acidic residues" evidence="1">
    <location>
        <begin position="1091"/>
        <end position="1100"/>
    </location>
</feature>
<feature type="region of interest" description="Disordered" evidence="1">
    <location>
        <begin position="1090"/>
        <end position="1311"/>
    </location>
</feature>
<evidence type="ECO:0000313" key="5">
    <source>
        <dbReference type="EMBL" id="EME47112.1"/>
    </source>
</evidence>
<feature type="compositionally biased region" description="Basic residues" evidence="1">
    <location>
        <begin position="470"/>
        <end position="479"/>
    </location>
</feature>
<reference evidence="5 6" key="2">
    <citation type="journal article" date="2012" name="PLoS Pathog.">
        <title>Diverse lifestyles and strategies of plant pathogenesis encoded in the genomes of eighteen Dothideomycetes fungi.</title>
        <authorList>
            <person name="Ohm R.A."/>
            <person name="Feau N."/>
            <person name="Henrissat B."/>
            <person name="Schoch C.L."/>
            <person name="Horwitz B.A."/>
            <person name="Barry K.W."/>
            <person name="Condon B.J."/>
            <person name="Copeland A.C."/>
            <person name="Dhillon B."/>
            <person name="Glaser F."/>
            <person name="Hesse C.N."/>
            <person name="Kosti I."/>
            <person name="LaButti K."/>
            <person name="Lindquist E.A."/>
            <person name="Lucas S."/>
            <person name="Salamov A.A."/>
            <person name="Bradshaw R.E."/>
            <person name="Ciuffetti L."/>
            <person name="Hamelin R.C."/>
            <person name="Kema G.H.J."/>
            <person name="Lawrence C."/>
            <person name="Scott J.A."/>
            <person name="Spatafora J.W."/>
            <person name="Turgeon B.G."/>
            <person name="de Wit P.J.G.M."/>
            <person name="Zhong S."/>
            <person name="Goodwin S.B."/>
            <person name="Grigoriev I.V."/>
        </authorList>
    </citation>
    <scope>NUCLEOTIDE SEQUENCE [LARGE SCALE GENOMIC DNA]</scope>
    <source>
        <strain evidence="6">NZE10 / CBS 128990</strain>
    </source>
</reference>
<feature type="compositionally biased region" description="Basic and acidic residues" evidence="1">
    <location>
        <begin position="323"/>
        <end position="346"/>
    </location>
</feature>
<feature type="compositionally biased region" description="Basic and acidic residues" evidence="1">
    <location>
        <begin position="1011"/>
        <end position="1032"/>
    </location>
</feature>
<feature type="compositionally biased region" description="Basic residues" evidence="1">
    <location>
        <begin position="222"/>
        <end position="233"/>
    </location>
</feature>
<feature type="compositionally biased region" description="Polar residues" evidence="1">
    <location>
        <begin position="263"/>
        <end position="289"/>
    </location>
</feature>
<evidence type="ECO:0000259" key="4">
    <source>
        <dbReference type="Pfam" id="PF24345"/>
    </source>
</evidence>
<dbReference type="Proteomes" id="UP000016933">
    <property type="component" value="Unassembled WGS sequence"/>
</dbReference>
<feature type="compositionally biased region" description="Low complexity" evidence="1">
    <location>
        <begin position="1279"/>
        <end position="1288"/>
    </location>
</feature>
<feature type="domain" description="PH" evidence="4">
    <location>
        <begin position="1368"/>
        <end position="1507"/>
    </location>
</feature>
<dbReference type="OMA" id="FMIQMKS"/>
<feature type="region of interest" description="Disordered" evidence="1">
    <location>
        <begin position="833"/>
        <end position="853"/>
    </location>
</feature>